<feature type="compositionally biased region" description="Basic and acidic residues" evidence="1">
    <location>
        <begin position="105"/>
        <end position="116"/>
    </location>
</feature>
<proteinExistence type="predicted"/>
<dbReference type="HOGENOM" id="CLU_1948335_0_0_1"/>
<dbReference type="RefSeq" id="XP_003170586.1">
    <property type="nucleotide sequence ID" value="XM_003170538.1"/>
</dbReference>
<keyword evidence="3" id="KW-1185">Reference proteome</keyword>
<gene>
    <name evidence="2" type="ORF">MGYG_07829</name>
</gene>
<sequence length="129" mass="14218">MGGEMKINTERTVDTKRNQPRKEDAGAEPARKRGRPGSFKEAKQAGSPRGEKGPPRRNEPQRKRLGEARGGKSTPPVPRQSLPLKQTEIEDDDDEEDINEAGGDVMKDKKEEEMRRSIGLGLSGGDLVL</sequence>
<reference evidence="3" key="1">
    <citation type="journal article" date="2012" name="MBio">
        <title>Comparative genome analysis of Trichophyton rubrum and related dermatophytes reveals candidate genes involved in infection.</title>
        <authorList>
            <person name="Martinez D.A."/>
            <person name="Oliver B.G."/>
            <person name="Graeser Y."/>
            <person name="Goldberg J.M."/>
            <person name="Li W."/>
            <person name="Martinez-Rossi N.M."/>
            <person name="Monod M."/>
            <person name="Shelest E."/>
            <person name="Barton R.C."/>
            <person name="Birch E."/>
            <person name="Brakhage A.A."/>
            <person name="Chen Z."/>
            <person name="Gurr S.J."/>
            <person name="Heiman D."/>
            <person name="Heitman J."/>
            <person name="Kosti I."/>
            <person name="Rossi A."/>
            <person name="Saif S."/>
            <person name="Samalova M."/>
            <person name="Saunders C.W."/>
            <person name="Shea T."/>
            <person name="Summerbell R.C."/>
            <person name="Xu J."/>
            <person name="Young S."/>
            <person name="Zeng Q."/>
            <person name="Birren B.W."/>
            <person name="Cuomo C.A."/>
            <person name="White T.C."/>
        </authorList>
    </citation>
    <scope>NUCLEOTIDE SEQUENCE [LARGE SCALE GENOMIC DNA]</scope>
    <source>
        <strain evidence="3">ATCC MYA-4604 / CBS 118893</strain>
    </source>
</reference>
<dbReference type="VEuPathDB" id="FungiDB:MGYG_07829"/>
<dbReference type="InParanoid" id="E4V499"/>
<dbReference type="Proteomes" id="UP000002669">
    <property type="component" value="Unassembled WGS sequence"/>
</dbReference>
<dbReference type="EMBL" id="DS989828">
    <property type="protein sequence ID" value="EFR04823.1"/>
    <property type="molecule type" value="Genomic_DNA"/>
</dbReference>
<evidence type="ECO:0000256" key="1">
    <source>
        <dbReference type="SAM" id="MobiDB-lite"/>
    </source>
</evidence>
<organism evidence="3">
    <name type="scientific">Arthroderma gypseum (strain ATCC MYA-4604 / CBS 118893)</name>
    <name type="common">Microsporum gypseum</name>
    <dbReference type="NCBI Taxonomy" id="535722"/>
    <lineage>
        <taxon>Eukaryota</taxon>
        <taxon>Fungi</taxon>
        <taxon>Dikarya</taxon>
        <taxon>Ascomycota</taxon>
        <taxon>Pezizomycotina</taxon>
        <taxon>Eurotiomycetes</taxon>
        <taxon>Eurotiomycetidae</taxon>
        <taxon>Onygenales</taxon>
        <taxon>Arthrodermataceae</taxon>
        <taxon>Nannizzia</taxon>
    </lineage>
</organism>
<evidence type="ECO:0000313" key="3">
    <source>
        <dbReference type="Proteomes" id="UP000002669"/>
    </source>
</evidence>
<protein>
    <submittedName>
        <fullName evidence="2">Uncharacterized protein</fullName>
    </submittedName>
</protein>
<dbReference type="GeneID" id="10025827"/>
<feature type="compositionally biased region" description="Acidic residues" evidence="1">
    <location>
        <begin position="89"/>
        <end position="99"/>
    </location>
</feature>
<name>E4V499_ARTGP</name>
<accession>E4V499</accession>
<dbReference type="AlphaFoldDB" id="E4V499"/>
<feature type="compositionally biased region" description="Basic and acidic residues" evidence="1">
    <location>
        <begin position="38"/>
        <end position="70"/>
    </location>
</feature>
<feature type="region of interest" description="Disordered" evidence="1">
    <location>
        <begin position="1"/>
        <end position="129"/>
    </location>
</feature>
<evidence type="ECO:0000313" key="2">
    <source>
        <dbReference type="EMBL" id="EFR04823.1"/>
    </source>
</evidence>
<feature type="compositionally biased region" description="Basic and acidic residues" evidence="1">
    <location>
        <begin position="7"/>
        <end position="31"/>
    </location>
</feature>